<dbReference type="Gene3D" id="3.40.50.1820">
    <property type="entry name" value="alpha/beta hydrolase"/>
    <property type="match status" value="1"/>
</dbReference>
<gene>
    <name evidence="2" type="ORF">H4W34_002601</name>
</gene>
<proteinExistence type="predicted"/>
<organism evidence="2 3">
    <name type="scientific">Actinomadura algeriensis</name>
    <dbReference type="NCBI Taxonomy" id="1679523"/>
    <lineage>
        <taxon>Bacteria</taxon>
        <taxon>Bacillati</taxon>
        <taxon>Actinomycetota</taxon>
        <taxon>Actinomycetes</taxon>
        <taxon>Streptosporangiales</taxon>
        <taxon>Thermomonosporaceae</taxon>
        <taxon>Actinomadura</taxon>
    </lineage>
</organism>
<sequence>MVSEHARTRDGRELHLERHGTGRPVVVFESGAGASRNMWGTVVPAISGRATAVVYDRSGLGRSPADPAPRTLARLVADLHDLLDHLGDGPFILVGHDWGGPIVRCVAAERPERVTGLLLVDQDDEASDHYFMPGTRRRMRLSALTDPAAARLGLFRFNLGRLAGKLPEPAATALREEDGTLEATRVQMAEMSTFIDDLQRLRDDPPKLPDVPVTLISGRRSGSFGGGGRASLNTAHRARAETLPRGRHIVAEKSGYLVPFTEPGLLVREILRIMDVTR</sequence>
<dbReference type="SUPFAM" id="SSF53474">
    <property type="entry name" value="alpha/beta-Hydrolases"/>
    <property type="match status" value="1"/>
</dbReference>
<name>A0ABR9JQK3_9ACTN</name>
<dbReference type="Proteomes" id="UP000627838">
    <property type="component" value="Unassembled WGS sequence"/>
</dbReference>
<evidence type="ECO:0000259" key="1">
    <source>
        <dbReference type="Pfam" id="PF00561"/>
    </source>
</evidence>
<keyword evidence="3" id="KW-1185">Reference proteome</keyword>
<protein>
    <submittedName>
        <fullName evidence="2">Pimeloyl-ACP methyl ester carboxylesterase</fullName>
    </submittedName>
</protein>
<dbReference type="EMBL" id="JADBDZ010000001">
    <property type="protein sequence ID" value="MBE1532768.1"/>
    <property type="molecule type" value="Genomic_DNA"/>
</dbReference>
<reference evidence="2 3" key="1">
    <citation type="submission" date="2020-10" db="EMBL/GenBank/DDBJ databases">
        <title>Sequencing the genomes of 1000 actinobacteria strains.</title>
        <authorList>
            <person name="Klenk H.-P."/>
        </authorList>
    </citation>
    <scope>NUCLEOTIDE SEQUENCE [LARGE SCALE GENOMIC DNA]</scope>
    <source>
        <strain evidence="2 3">DSM 46744</strain>
    </source>
</reference>
<evidence type="ECO:0000313" key="2">
    <source>
        <dbReference type="EMBL" id="MBE1532768.1"/>
    </source>
</evidence>
<evidence type="ECO:0000313" key="3">
    <source>
        <dbReference type="Proteomes" id="UP000627838"/>
    </source>
</evidence>
<dbReference type="InterPro" id="IPR000073">
    <property type="entry name" value="AB_hydrolase_1"/>
</dbReference>
<dbReference type="RefSeq" id="WP_192759417.1">
    <property type="nucleotide sequence ID" value="NZ_JADBDZ010000001.1"/>
</dbReference>
<accession>A0ABR9JQK3</accession>
<feature type="domain" description="AB hydrolase-1" evidence="1">
    <location>
        <begin position="24"/>
        <end position="166"/>
    </location>
</feature>
<dbReference type="PANTHER" id="PTHR43798">
    <property type="entry name" value="MONOACYLGLYCEROL LIPASE"/>
    <property type="match status" value="1"/>
</dbReference>
<dbReference type="InterPro" id="IPR050266">
    <property type="entry name" value="AB_hydrolase_sf"/>
</dbReference>
<dbReference type="InterPro" id="IPR029058">
    <property type="entry name" value="AB_hydrolase_fold"/>
</dbReference>
<dbReference type="Pfam" id="PF00561">
    <property type="entry name" value="Abhydrolase_1"/>
    <property type="match status" value="1"/>
</dbReference>
<comment type="caution">
    <text evidence="2">The sequence shown here is derived from an EMBL/GenBank/DDBJ whole genome shotgun (WGS) entry which is preliminary data.</text>
</comment>